<keyword evidence="3" id="KW-1185">Reference proteome</keyword>
<comment type="caution">
    <text evidence="2">The sequence shown here is derived from an EMBL/GenBank/DDBJ whole genome shotgun (WGS) entry which is preliminary data.</text>
</comment>
<sequence>MAGRAEKNALKERWTAYLKEYVQNTPSSKFYMNEINKINRSNADSLKPAQLAASYYPMCMMFTEKGDFLAEVLFARMVFNEVKKTASKKTDFLIMAKYANSAGIGYTMLGFHEEGRKMFDRGSAIARKYGFRNLLSQIYTNQAQLYYDTGDYAKALRMLISLKSLAGASSILYNNMALVYCGQKDMPTAIACLDSAIQCAAGNRDLLSRVYINKGGLLTEMGKYKEAEKALMMAEKTLPGEKFMVSELMIRLNFVQLYIAMGQKHKALSEIEYIEEKVMPKQSDAIKGKYLKEIATLYMKLNYYERASRCLQESMKLNDSLNFDNQKRQLFQMMTWYDIAQLRNDNMELKMKYDFANIKLRNSMIIVVATILVAVLLSVLVVVSIKKRKNEQRQSAIILEQEKKLRMLEQKEHEWEKKRMESEIGKKSRELTTFSIDLSSIDNLHKNICEELAELSKDIAEEDTRKRVNGISLKLRQQTANRLNEGFKTYFNEVSPLFDAKLKEAHPNLTLNDCRLCAYIYMGLTSKEISQITFREVESVEKSRNRLRKKISLGSDVSIRGYLQSIIDDGQDSAS</sequence>
<dbReference type="SUPFAM" id="SSF46894">
    <property type="entry name" value="C-terminal effector domain of the bipartite response regulators"/>
    <property type="match status" value="1"/>
</dbReference>
<accession>A0A8E1QWA2</accession>
<reference evidence="2 3" key="1">
    <citation type="submission" date="2015-06" db="EMBL/GenBank/DDBJ databases">
        <title>Prevotella sp. 109, sp. nov., a novel member of the family Prevotellaceae isolated from human faeces.</title>
        <authorList>
            <person name="Shkoporov A.N."/>
            <person name="Chaplin A.V."/>
            <person name="Kafarskaia L.I."/>
            <person name="Efimov B.A."/>
        </authorList>
    </citation>
    <scope>NUCLEOTIDE SEQUENCE [LARGE SCALE GENOMIC DNA]</scope>
    <source>
        <strain evidence="2 3">109</strain>
    </source>
</reference>
<evidence type="ECO:0008006" key="4">
    <source>
        <dbReference type="Google" id="ProtNLM"/>
    </source>
</evidence>
<dbReference type="SMART" id="SM00028">
    <property type="entry name" value="TPR"/>
    <property type="match status" value="4"/>
</dbReference>
<dbReference type="GO" id="GO:0006355">
    <property type="term" value="P:regulation of DNA-templated transcription"/>
    <property type="evidence" value="ECO:0007669"/>
    <property type="project" value="InterPro"/>
</dbReference>
<name>A0A8E1QWA2_9BACT</name>
<dbReference type="InterPro" id="IPR011990">
    <property type="entry name" value="TPR-like_helical_dom_sf"/>
</dbReference>
<proteinExistence type="predicted"/>
<keyword evidence="1" id="KW-1133">Transmembrane helix</keyword>
<protein>
    <recommendedName>
        <fullName evidence="4">Tetratricopeptide repeat protein</fullName>
    </recommendedName>
</protein>
<dbReference type="InterPro" id="IPR019734">
    <property type="entry name" value="TPR_rpt"/>
</dbReference>
<evidence type="ECO:0000313" key="2">
    <source>
        <dbReference type="EMBL" id="KOO67765.1"/>
    </source>
</evidence>
<evidence type="ECO:0000256" key="1">
    <source>
        <dbReference type="SAM" id="Phobius"/>
    </source>
</evidence>
<feature type="transmembrane region" description="Helical" evidence="1">
    <location>
        <begin position="364"/>
        <end position="385"/>
    </location>
</feature>
<organism evidence="2 3">
    <name type="scientific">Xylanibacter rarus</name>
    <dbReference type="NCBI Taxonomy" id="1676614"/>
    <lineage>
        <taxon>Bacteria</taxon>
        <taxon>Pseudomonadati</taxon>
        <taxon>Bacteroidota</taxon>
        <taxon>Bacteroidia</taxon>
        <taxon>Bacteroidales</taxon>
        <taxon>Prevotellaceae</taxon>
        <taxon>Xylanibacter</taxon>
    </lineage>
</organism>
<dbReference type="SUPFAM" id="SSF48452">
    <property type="entry name" value="TPR-like"/>
    <property type="match status" value="1"/>
</dbReference>
<keyword evidence="1" id="KW-0472">Membrane</keyword>
<dbReference type="GO" id="GO:0003677">
    <property type="term" value="F:DNA binding"/>
    <property type="evidence" value="ECO:0007669"/>
    <property type="project" value="InterPro"/>
</dbReference>
<dbReference type="Proteomes" id="UP000036951">
    <property type="component" value="Unassembled WGS sequence"/>
</dbReference>
<dbReference type="Gene3D" id="1.25.40.10">
    <property type="entry name" value="Tetratricopeptide repeat domain"/>
    <property type="match status" value="1"/>
</dbReference>
<dbReference type="AlphaFoldDB" id="A0A8E1QWA2"/>
<keyword evidence="1" id="KW-0812">Transmembrane</keyword>
<dbReference type="Pfam" id="PF13424">
    <property type="entry name" value="TPR_12"/>
    <property type="match status" value="2"/>
</dbReference>
<evidence type="ECO:0000313" key="3">
    <source>
        <dbReference type="Proteomes" id="UP000036951"/>
    </source>
</evidence>
<dbReference type="EMBL" id="LFQU01000026">
    <property type="protein sequence ID" value="KOO67765.1"/>
    <property type="molecule type" value="Genomic_DNA"/>
</dbReference>
<gene>
    <name evidence="2" type="ORF">ACU52_11800</name>
</gene>
<dbReference type="InterPro" id="IPR016032">
    <property type="entry name" value="Sig_transdc_resp-reg_C-effctor"/>
</dbReference>